<evidence type="ECO:0000313" key="9">
    <source>
        <dbReference type="EMBL" id="REF26133.1"/>
    </source>
</evidence>
<dbReference type="UniPathway" id="UPA00578">
    <property type="reaction ID" value="UER00638"/>
</dbReference>
<dbReference type="Pfam" id="PF07831">
    <property type="entry name" value="PYNP_C"/>
    <property type="match status" value="1"/>
</dbReference>
<evidence type="ECO:0000256" key="4">
    <source>
        <dbReference type="ARBA" id="ARBA00022676"/>
    </source>
</evidence>
<dbReference type="InterPro" id="IPR000312">
    <property type="entry name" value="Glycosyl_Trfase_fam3"/>
</dbReference>
<evidence type="ECO:0000256" key="5">
    <source>
        <dbReference type="ARBA" id="ARBA00022679"/>
    </source>
</evidence>
<dbReference type="GO" id="GO:0004645">
    <property type="term" value="F:1,4-alpha-oligoglucan phosphorylase activity"/>
    <property type="evidence" value="ECO:0007669"/>
    <property type="project" value="InterPro"/>
</dbReference>
<comment type="similarity">
    <text evidence="1 7">Belongs to the thymidine/pyrimidine-nucleoside phosphorylase family.</text>
</comment>
<dbReference type="GO" id="GO:0006206">
    <property type="term" value="P:pyrimidine nucleobase metabolic process"/>
    <property type="evidence" value="ECO:0007669"/>
    <property type="project" value="InterPro"/>
</dbReference>
<dbReference type="InterPro" id="IPR013102">
    <property type="entry name" value="PYNP_C"/>
</dbReference>
<dbReference type="EC" id="2.4.2.4" evidence="3 7"/>
<dbReference type="InterPro" id="IPR036566">
    <property type="entry name" value="PYNP-like_C_sf"/>
</dbReference>
<dbReference type="InterPro" id="IPR017872">
    <property type="entry name" value="Pyrmidine_PPase_CS"/>
</dbReference>
<dbReference type="InterPro" id="IPR017459">
    <property type="entry name" value="Glycosyl_Trfase_fam3_N_dom"/>
</dbReference>
<evidence type="ECO:0000313" key="10">
    <source>
        <dbReference type="Proteomes" id="UP000256294"/>
    </source>
</evidence>
<dbReference type="Proteomes" id="UP000256294">
    <property type="component" value="Unassembled WGS sequence"/>
</dbReference>
<evidence type="ECO:0000256" key="7">
    <source>
        <dbReference type="HAMAP-Rule" id="MF_01628"/>
    </source>
</evidence>
<evidence type="ECO:0000259" key="8">
    <source>
        <dbReference type="SMART" id="SM00941"/>
    </source>
</evidence>
<dbReference type="NCBIfam" id="NF004490">
    <property type="entry name" value="PRK05820.1"/>
    <property type="match status" value="1"/>
</dbReference>
<evidence type="ECO:0000256" key="2">
    <source>
        <dbReference type="ARBA" id="ARBA00011738"/>
    </source>
</evidence>
<dbReference type="SMART" id="SM00941">
    <property type="entry name" value="PYNP_C"/>
    <property type="match status" value="1"/>
</dbReference>
<dbReference type="PIRSF" id="PIRSF000478">
    <property type="entry name" value="TP_PyNP"/>
    <property type="match status" value="1"/>
</dbReference>
<name>A0A3D9UCQ0_9GAMM</name>
<proteinExistence type="inferred from homology"/>
<accession>A0A3D9UCQ0</accession>
<dbReference type="GO" id="GO:0005829">
    <property type="term" value="C:cytosol"/>
    <property type="evidence" value="ECO:0007669"/>
    <property type="project" value="TreeGrafter"/>
</dbReference>
<dbReference type="GO" id="GO:0009032">
    <property type="term" value="F:thymidine phosphorylase activity"/>
    <property type="evidence" value="ECO:0007669"/>
    <property type="project" value="UniProtKB-UniRule"/>
</dbReference>
<dbReference type="InterPro" id="IPR018090">
    <property type="entry name" value="Pyrmidine_PPas_bac/euk"/>
</dbReference>
<dbReference type="SUPFAM" id="SSF54680">
    <property type="entry name" value="Pyrimidine nucleoside phosphorylase C-terminal domain"/>
    <property type="match status" value="1"/>
</dbReference>
<keyword evidence="10" id="KW-1185">Reference proteome</keyword>
<dbReference type="Pfam" id="PF00591">
    <property type="entry name" value="Glycos_transf_3"/>
    <property type="match status" value="1"/>
</dbReference>
<organism evidence="9 10">
    <name type="scientific">Xenorhabdus cabanillasii</name>
    <dbReference type="NCBI Taxonomy" id="351673"/>
    <lineage>
        <taxon>Bacteria</taxon>
        <taxon>Pseudomonadati</taxon>
        <taxon>Pseudomonadota</taxon>
        <taxon>Gammaproteobacteria</taxon>
        <taxon>Enterobacterales</taxon>
        <taxon>Morganellaceae</taxon>
        <taxon>Xenorhabdus</taxon>
    </lineage>
</organism>
<dbReference type="Gene3D" id="3.40.1030.10">
    <property type="entry name" value="Nucleoside phosphorylase/phosphoribosyltransferase catalytic domain"/>
    <property type="match status" value="1"/>
</dbReference>
<dbReference type="EMBL" id="QTUB01000001">
    <property type="protein sequence ID" value="REF26133.1"/>
    <property type="molecule type" value="Genomic_DNA"/>
</dbReference>
<dbReference type="InterPro" id="IPR036320">
    <property type="entry name" value="Glycosyl_Trfase_fam3_N_dom_sf"/>
</dbReference>
<dbReference type="SUPFAM" id="SSF47648">
    <property type="entry name" value="Nucleoside phosphorylase/phosphoribosyltransferase N-terminal domain"/>
    <property type="match status" value="1"/>
</dbReference>
<dbReference type="InterPro" id="IPR000053">
    <property type="entry name" value="Thymidine/pyrmidine_PPase"/>
</dbReference>
<feature type="domain" description="Pyrimidine nucleoside phosphorylase C-terminal" evidence="8">
    <location>
        <begin position="355"/>
        <end position="429"/>
    </location>
</feature>
<comment type="function">
    <text evidence="7">The enzymes which catalyze the reversible phosphorolysis of pyrimidine nucleosides are involved in the degradation of these compounds and in their utilization as carbon and energy sources, or in the rescue of pyrimidine bases for nucleotide synthesis.</text>
</comment>
<dbReference type="PANTHER" id="PTHR10515">
    <property type="entry name" value="THYMIDINE PHOSPHORYLASE"/>
    <property type="match status" value="1"/>
</dbReference>
<keyword evidence="4 7" id="KW-0328">Glycosyltransferase</keyword>
<dbReference type="AlphaFoldDB" id="A0A3D9UCQ0"/>
<dbReference type="PANTHER" id="PTHR10515:SF0">
    <property type="entry name" value="THYMIDINE PHOSPHORYLASE"/>
    <property type="match status" value="1"/>
</dbReference>
<reference evidence="9 10" key="1">
    <citation type="submission" date="2018-08" db="EMBL/GenBank/DDBJ databases">
        <title>Genomic Encyclopedia of Archaeal and Bacterial Type Strains, Phase II (KMG-II): from individual species to whole genera.</title>
        <authorList>
            <person name="Goeker M."/>
        </authorList>
    </citation>
    <scope>NUCLEOTIDE SEQUENCE [LARGE SCALE GENOMIC DNA]</scope>
    <source>
        <strain evidence="9 10">DSM 17905</strain>
    </source>
</reference>
<comment type="catalytic activity">
    <reaction evidence="6 7">
        <text>thymidine + phosphate = 2-deoxy-alpha-D-ribose 1-phosphate + thymine</text>
        <dbReference type="Rhea" id="RHEA:16037"/>
        <dbReference type="ChEBI" id="CHEBI:17748"/>
        <dbReference type="ChEBI" id="CHEBI:17821"/>
        <dbReference type="ChEBI" id="CHEBI:43474"/>
        <dbReference type="ChEBI" id="CHEBI:57259"/>
        <dbReference type="EC" id="2.4.2.4"/>
    </reaction>
</comment>
<dbReference type="PROSITE" id="PS00647">
    <property type="entry name" value="THYMID_PHOSPHORYLASE"/>
    <property type="match status" value="1"/>
</dbReference>
<evidence type="ECO:0000256" key="1">
    <source>
        <dbReference type="ARBA" id="ARBA00006915"/>
    </source>
</evidence>
<gene>
    <name evidence="7" type="primary">deoA</name>
    <name evidence="9" type="ORF">BDD26_0726</name>
</gene>
<dbReference type="Gene3D" id="3.90.1170.30">
    <property type="entry name" value="Pyrimidine nucleoside phosphorylase-like, C-terminal domain"/>
    <property type="match status" value="1"/>
</dbReference>
<comment type="caution">
    <text evidence="9">The sequence shown here is derived from an EMBL/GenBank/DDBJ whole genome shotgun (WGS) entry which is preliminary data.</text>
</comment>
<dbReference type="SUPFAM" id="SSF52418">
    <property type="entry name" value="Nucleoside phosphorylase/phosphoribosyltransferase catalytic domain"/>
    <property type="match status" value="1"/>
</dbReference>
<dbReference type="RefSeq" id="WP_115825566.1">
    <property type="nucleotide sequence ID" value="NZ_QTUB01000001.1"/>
</dbReference>
<dbReference type="NCBIfam" id="TIGR02643">
    <property type="entry name" value="T_phosphoryl"/>
    <property type="match status" value="1"/>
</dbReference>
<dbReference type="FunFam" id="3.40.1030.10:FF:000001">
    <property type="entry name" value="Thymidine phosphorylase"/>
    <property type="match status" value="1"/>
</dbReference>
<sequence>MFLAQEIIRKKRDGYPLSEEEIRFFINGVCDNTVSEGQIAALAMTIYFRDMTMEERIALTLAVRDSGTVLDWDKMNLHGPVVDKHSTGGVGDVTSLILGPMVAACGGYVPMISGRGLGHTGGTLDKLESIPGFDIFPDEHRFRDIIRDVGIAIIGQTHSLAPADKRFYATRDITATVDSIPLITASILGKKLAEGLDALVMDVKVGSGAFMPTYEQSEQLAESIVAVANGAGCKTTALLTDMNQVLASCAGNALEVREAVQFLTGEYRNPRLFEVTMALAAEMLVSGKLAEDRDAAYCKLQAVLDSGKAAEVFGRMVAAQKGPVDFVENYAHYLPTASFSRPVFAEKRFTEKHSFVTEMDTRALGMAVVALGGGRRKATDTINYSVGLSDIIALGSEVNTDTPLMTIYANSEDEWHAAAEAVRKSFVLQQKALQQADASQKTNVLAAGSNAGTKVATQMVYRHIS</sequence>
<dbReference type="HAMAP" id="MF_01628">
    <property type="entry name" value="Thymid_phosp"/>
    <property type="match status" value="1"/>
</dbReference>
<comment type="pathway">
    <text evidence="7">Pyrimidine metabolism; dTMP biosynthesis via salvage pathway; dTMP from thymine: step 1/2.</text>
</comment>
<evidence type="ECO:0000256" key="6">
    <source>
        <dbReference type="ARBA" id="ARBA00048550"/>
    </source>
</evidence>
<dbReference type="NCBIfam" id="TIGR02644">
    <property type="entry name" value="Y_phosphoryl"/>
    <property type="match status" value="1"/>
</dbReference>
<comment type="subunit">
    <text evidence="2 7">Homodimer.</text>
</comment>
<keyword evidence="5 7" id="KW-0808">Transferase</keyword>
<protein>
    <recommendedName>
        <fullName evidence="3 7">Thymidine phosphorylase</fullName>
        <ecNumber evidence="3 7">2.4.2.4</ecNumber>
    </recommendedName>
    <alternativeName>
        <fullName evidence="7">TdRPase</fullName>
    </alternativeName>
</protein>
<dbReference type="Pfam" id="PF02885">
    <property type="entry name" value="Glycos_trans_3N"/>
    <property type="match status" value="1"/>
</dbReference>
<evidence type="ECO:0000256" key="3">
    <source>
        <dbReference type="ARBA" id="ARBA00011892"/>
    </source>
</evidence>
<dbReference type="Gene3D" id="1.20.970.10">
    <property type="entry name" value="Transferase, Pyrimidine Nucleoside Phosphorylase, Chain C"/>
    <property type="match status" value="1"/>
</dbReference>
<dbReference type="GO" id="GO:0046104">
    <property type="term" value="P:thymidine metabolic process"/>
    <property type="evidence" value="ECO:0007669"/>
    <property type="project" value="UniProtKB-UniRule"/>
</dbReference>
<dbReference type="InterPro" id="IPR013465">
    <property type="entry name" value="Thymidine_Pase"/>
</dbReference>
<dbReference type="InterPro" id="IPR035902">
    <property type="entry name" value="Nuc_phospho_transferase"/>
</dbReference>